<evidence type="ECO:0000313" key="3">
    <source>
        <dbReference type="Proteomes" id="UP000075670"/>
    </source>
</evidence>
<dbReference type="PATRIC" id="fig|1122241.3.peg.1427"/>
<dbReference type="RefSeq" id="WP_161484969.1">
    <property type="nucleotide sequence ID" value="NZ_LTBC01000003.1"/>
</dbReference>
<proteinExistence type="predicted"/>
<feature type="region of interest" description="Disordered" evidence="1">
    <location>
        <begin position="1"/>
        <end position="25"/>
    </location>
</feature>
<reference evidence="2 3" key="1">
    <citation type="submission" date="2016-02" db="EMBL/GenBank/DDBJ databases">
        <title>Genome sequence of Moorella mulderi DSM 14980.</title>
        <authorList>
            <person name="Poehlein A."/>
            <person name="Daniel R."/>
        </authorList>
    </citation>
    <scope>NUCLEOTIDE SEQUENCE [LARGE SCALE GENOMIC DNA]</scope>
    <source>
        <strain evidence="2 3">DSM 14980</strain>
    </source>
</reference>
<evidence type="ECO:0000313" key="2">
    <source>
        <dbReference type="EMBL" id="KYH32758.1"/>
    </source>
</evidence>
<keyword evidence="3" id="KW-1185">Reference proteome</keyword>
<protein>
    <submittedName>
        <fullName evidence="2">Uncharacterized protein</fullName>
    </submittedName>
</protein>
<comment type="caution">
    <text evidence="2">The sequence shown here is derived from an EMBL/GenBank/DDBJ whole genome shotgun (WGS) entry which is preliminary data.</text>
</comment>
<sequence>MNKEREIDEQRRLAEALGEEQEQKREQFARNIMREREGVAAEREKFLQDLKTGSIKKL</sequence>
<gene>
    <name evidence="2" type="ORF">MOMUL_13600</name>
</gene>
<name>A0A151AYP1_9FIRM</name>
<dbReference type="Proteomes" id="UP000075670">
    <property type="component" value="Unassembled WGS sequence"/>
</dbReference>
<feature type="compositionally biased region" description="Basic and acidic residues" evidence="1">
    <location>
        <begin position="1"/>
        <end position="14"/>
    </location>
</feature>
<accession>A0A151AYP1</accession>
<dbReference type="AlphaFoldDB" id="A0A151AYP1"/>
<organism evidence="2 3">
    <name type="scientific">Moorella mulderi DSM 14980</name>
    <dbReference type="NCBI Taxonomy" id="1122241"/>
    <lineage>
        <taxon>Bacteria</taxon>
        <taxon>Bacillati</taxon>
        <taxon>Bacillota</taxon>
        <taxon>Clostridia</taxon>
        <taxon>Neomoorellales</taxon>
        <taxon>Neomoorellaceae</taxon>
        <taxon>Neomoorella</taxon>
    </lineage>
</organism>
<evidence type="ECO:0000256" key="1">
    <source>
        <dbReference type="SAM" id="MobiDB-lite"/>
    </source>
</evidence>
<dbReference type="EMBL" id="LTBC01000003">
    <property type="protein sequence ID" value="KYH32758.1"/>
    <property type="molecule type" value="Genomic_DNA"/>
</dbReference>